<evidence type="ECO:0000256" key="2">
    <source>
        <dbReference type="ARBA" id="ARBA00023274"/>
    </source>
</evidence>
<comment type="caution">
    <text evidence="5">The sequence shown here is derived from an EMBL/GenBank/DDBJ whole genome shotgun (WGS) entry which is preliminary data.</text>
</comment>
<dbReference type="Gene3D" id="3.30.1320.10">
    <property type="match status" value="1"/>
</dbReference>
<dbReference type="Proteomes" id="UP000177838">
    <property type="component" value="Unassembled WGS sequence"/>
</dbReference>
<evidence type="ECO:0000256" key="1">
    <source>
        <dbReference type="ARBA" id="ARBA00022980"/>
    </source>
</evidence>
<protein>
    <recommendedName>
        <fullName evidence="3">Small ribosomal subunit protein bS16</fullName>
    </recommendedName>
</protein>
<organism evidence="5 6">
    <name type="scientific">Candidatus Vogelbacteria bacterium RIFOXYD1_FULL_46_19</name>
    <dbReference type="NCBI Taxonomy" id="1802439"/>
    <lineage>
        <taxon>Bacteria</taxon>
        <taxon>Candidatus Vogeliibacteriota</taxon>
    </lineage>
</organism>
<dbReference type="AlphaFoldDB" id="A0A1G2QGV6"/>
<dbReference type="HAMAP" id="MF_00385">
    <property type="entry name" value="Ribosomal_bS16"/>
    <property type="match status" value="1"/>
</dbReference>
<dbReference type="GO" id="GO:0006412">
    <property type="term" value="P:translation"/>
    <property type="evidence" value="ECO:0007669"/>
    <property type="project" value="UniProtKB-UniRule"/>
</dbReference>
<evidence type="ECO:0000256" key="3">
    <source>
        <dbReference type="HAMAP-Rule" id="MF_00385"/>
    </source>
</evidence>
<keyword evidence="1 3" id="KW-0689">Ribosomal protein</keyword>
<feature type="region of interest" description="Disordered" evidence="4">
    <location>
        <begin position="89"/>
        <end position="146"/>
    </location>
</feature>
<evidence type="ECO:0000313" key="6">
    <source>
        <dbReference type="Proteomes" id="UP000177838"/>
    </source>
</evidence>
<dbReference type="NCBIfam" id="TIGR00002">
    <property type="entry name" value="S16"/>
    <property type="match status" value="1"/>
</dbReference>
<comment type="similarity">
    <text evidence="3">Belongs to the bacterial ribosomal protein bS16 family.</text>
</comment>
<gene>
    <name evidence="3" type="primary">rpsP</name>
    <name evidence="5" type="ORF">A2589_01900</name>
</gene>
<sequence>MLKVRLQRVGRKNDPSFRVVVTESQNGPQSGKFLEILGSYDARQGKPQLKGERIKYWLARGAQASGTVNNMLVKFDIIEGQTVNVLPKKKPVEKPAEVVAPAKSEEPVAEVAPVAEPSSEEPTKEAETPAPAEPETEVEPKEEVVA</sequence>
<dbReference type="EMBL" id="MHTK01000006">
    <property type="protein sequence ID" value="OHA59593.1"/>
    <property type="molecule type" value="Genomic_DNA"/>
</dbReference>
<reference evidence="5 6" key="1">
    <citation type="journal article" date="2016" name="Nat. Commun.">
        <title>Thousands of microbial genomes shed light on interconnected biogeochemical processes in an aquifer system.</title>
        <authorList>
            <person name="Anantharaman K."/>
            <person name="Brown C.T."/>
            <person name="Hug L.A."/>
            <person name="Sharon I."/>
            <person name="Castelle C.J."/>
            <person name="Probst A.J."/>
            <person name="Thomas B.C."/>
            <person name="Singh A."/>
            <person name="Wilkins M.J."/>
            <person name="Karaoz U."/>
            <person name="Brodie E.L."/>
            <person name="Williams K.H."/>
            <person name="Hubbard S.S."/>
            <person name="Banfield J.F."/>
        </authorList>
    </citation>
    <scope>NUCLEOTIDE SEQUENCE [LARGE SCALE GENOMIC DNA]</scope>
</reference>
<dbReference type="STRING" id="1802439.A2589_01900"/>
<dbReference type="GO" id="GO:0005737">
    <property type="term" value="C:cytoplasm"/>
    <property type="evidence" value="ECO:0007669"/>
    <property type="project" value="UniProtKB-ARBA"/>
</dbReference>
<dbReference type="PANTHER" id="PTHR12919:SF20">
    <property type="entry name" value="SMALL RIBOSOMAL SUBUNIT PROTEIN BS16M"/>
    <property type="match status" value="1"/>
</dbReference>
<dbReference type="PANTHER" id="PTHR12919">
    <property type="entry name" value="30S RIBOSOMAL PROTEIN S16"/>
    <property type="match status" value="1"/>
</dbReference>
<dbReference type="InterPro" id="IPR000307">
    <property type="entry name" value="Ribosomal_bS16"/>
</dbReference>
<dbReference type="GO" id="GO:0015935">
    <property type="term" value="C:small ribosomal subunit"/>
    <property type="evidence" value="ECO:0007669"/>
    <property type="project" value="TreeGrafter"/>
</dbReference>
<evidence type="ECO:0000256" key="4">
    <source>
        <dbReference type="SAM" id="MobiDB-lite"/>
    </source>
</evidence>
<proteinExistence type="inferred from homology"/>
<name>A0A1G2QGV6_9BACT</name>
<dbReference type="InterPro" id="IPR023803">
    <property type="entry name" value="Ribosomal_bS16_dom_sf"/>
</dbReference>
<dbReference type="GO" id="GO:0003735">
    <property type="term" value="F:structural constituent of ribosome"/>
    <property type="evidence" value="ECO:0007669"/>
    <property type="project" value="InterPro"/>
</dbReference>
<keyword evidence="2 3" id="KW-0687">Ribonucleoprotein</keyword>
<evidence type="ECO:0000313" key="5">
    <source>
        <dbReference type="EMBL" id="OHA59593.1"/>
    </source>
</evidence>
<accession>A0A1G2QGV6</accession>
<dbReference type="SUPFAM" id="SSF54565">
    <property type="entry name" value="Ribosomal protein S16"/>
    <property type="match status" value="1"/>
</dbReference>
<dbReference type="Pfam" id="PF00886">
    <property type="entry name" value="Ribosomal_S16"/>
    <property type="match status" value="1"/>
</dbReference>